<name>A0ABR4JD10_9EURO</name>
<dbReference type="Proteomes" id="UP001610446">
    <property type="component" value="Unassembled WGS sequence"/>
</dbReference>
<keyword evidence="3" id="KW-1185">Reference proteome</keyword>
<evidence type="ECO:0000313" key="3">
    <source>
        <dbReference type="Proteomes" id="UP001610446"/>
    </source>
</evidence>
<feature type="region of interest" description="Disordered" evidence="1">
    <location>
        <begin position="1"/>
        <end position="71"/>
    </location>
</feature>
<feature type="compositionally biased region" description="Polar residues" evidence="1">
    <location>
        <begin position="62"/>
        <end position="71"/>
    </location>
</feature>
<reference evidence="2 3" key="1">
    <citation type="submission" date="2024-07" db="EMBL/GenBank/DDBJ databases">
        <title>Section-level genome sequencing and comparative genomics of Aspergillus sections Usti and Cavernicolus.</title>
        <authorList>
            <consortium name="Lawrence Berkeley National Laboratory"/>
            <person name="Nybo J.L."/>
            <person name="Vesth T.C."/>
            <person name="Theobald S."/>
            <person name="Frisvad J.C."/>
            <person name="Larsen T.O."/>
            <person name="Kjaerboelling I."/>
            <person name="Rothschild-Mancinelli K."/>
            <person name="Lyhne E.K."/>
            <person name="Kogle M.E."/>
            <person name="Barry K."/>
            <person name="Clum A."/>
            <person name="Na H."/>
            <person name="Ledsgaard L."/>
            <person name="Lin J."/>
            <person name="Lipzen A."/>
            <person name="Kuo A."/>
            <person name="Riley R."/>
            <person name="Mondo S."/>
            <person name="Labutti K."/>
            <person name="Haridas S."/>
            <person name="Pangalinan J."/>
            <person name="Salamov A.A."/>
            <person name="Simmons B.A."/>
            <person name="Magnuson J.K."/>
            <person name="Chen J."/>
            <person name="Drula E."/>
            <person name="Henrissat B."/>
            <person name="Wiebenga A."/>
            <person name="Lubbers R.J."/>
            <person name="Gomes A.C."/>
            <person name="Makela M.R."/>
            <person name="Stajich J."/>
            <person name="Grigoriev I.V."/>
            <person name="Mortensen U.H."/>
            <person name="De Vries R.P."/>
            <person name="Baker S.E."/>
            <person name="Andersen M.R."/>
        </authorList>
    </citation>
    <scope>NUCLEOTIDE SEQUENCE [LARGE SCALE GENOMIC DNA]</scope>
    <source>
        <strain evidence="2 3">CBS 123904</strain>
    </source>
</reference>
<feature type="compositionally biased region" description="Basic and acidic residues" evidence="1">
    <location>
        <begin position="44"/>
        <end position="54"/>
    </location>
</feature>
<evidence type="ECO:0000256" key="1">
    <source>
        <dbReference type="SAM" id="MobiDB-lite"/>
    </source>
</evidence>
<gene>
    <name evidence="2" type="ORF">BJY01DRAFT_220348</name>
</gene>
<evidence type="ECO:0000313" key="2">
    <source>
        <dbReference type="EMBL" id="KAL2837939.1"/>
    </source>
</evidence>
<accession>A0ABR4JD10</accession>
<organism evidence="2 3">
    <name type="scientific">Aspergillus pseudoustus</name>
    <dbReference type="NCBI Taxonomy" id="1810923"/>
    <lineage>
        <taxon>Eukaryota</taxon>
        <taxon>Fungi</taxon>
        <taxon>Dikarya</taxon>
        <taxon>Ascomycota</taxon>
        <taxon>Pezizomycotina</taxon>
        <taxon>Eurotiomycetes</taxon>
        <taxon>Eurotiomycetidae</taxon>
        <taxon>Eurotiales</taxon>
        <taxon>Aspergillaceae</taxon>
        <taxon>Aspergillus</taxon>
        <taxon>Aspergillus subgen. Nidulantes</taxon>
    </lineage>
</organism>
<sequence length="71" mass="8124">MGYLKNRRGPLPTDPELARTRNHGSGTRRDRGPLRIAILRRRPRGNEPENDHPRPRTGYQAPETTQEPKGT</sequence>
<comment type="caution">
    <text evidence="2">The sequence shown here is derived from an EMBL/GenBank/DDBJ whole genome shotgun (WGS) entry which is preliminary data.</text>
</comment>
<dbReference type="EMBL" id="JBFXLU010000152">
    <property type="protein sequence ID" value="KAL2837939.1"/>
    <property type="molecule type" value="Genomic_DNA"/>
</dbReference>
<protein>
    <submittedName>
        <fullName evidence="2">Uncharacterized protein</fullName>
    </submittedName>
</protein>
<proteinExistence type="predicted"/>